<dbReference type="Proteomes" id="UP001206692">
    <property type="component" value="Unassembled WGS sequence"/>
</dbReference>
<name>A0ABT1SPJ3_9FIRM</name>
<protein>
    <submittedName>
        <fullName evidence="1">Uncharacterized protein</fullName>
    </submittedName>
</protein>
<gene>
    <name evidence="1" type="ORF">NE675_01875</name>
</gene>
<evidence type="ECO:0000313" key="2">
    <source>
        <dbReference type="Proteomes" id="UP001206692"/>
    </source>
</evidence>
<reference evidence="1 2" key="1">
    <citation type="submission" date="2022-06" db="EMBL/GenBank/DDBJ databases">
        <title>Isolation of gut microbiota from human fecal samples.</title>
        <authorList>
            <person name="Pamer E.G."/>
            <person name="Barat B."/>
            <person name="Waligurski E."/>
            <person name="Medina S."/>
            <person name="Paddock L."/>
            <person name="Mostad J."/>
        </authorList>
    </citation>
    <scope>NUCLEOTIDE SEQUENCE [LARGE SCALE GENOMIC DNA]</scope>
    <source>
        <strain evidence="1 2">DFI.1.1</strain>
    </source>
</reference>
<dbReference type="EMBL" id="JANGEW010000002">
    <property type="protein sequence ID" value="MCQ5341786.1"/>
    <property type="molecule type" value="Genomic_DNA"/>
</dbReference>
<evidence type="ECO:0000313" key="1">
    <source>
        <dbReference type="EMBL" id="MCQ5341786.1"/>
    </source>
</evidence>
<dbReference type="RefSeq" id="WP_072272005.1">
    <property type="nucleotide sequence ID" value="NZ_JAJCIO010000002.1"/>
</dbReference>
<comment type="caution">
    <text evidence="1">The sequence shown here is derived from an EMBL/GenBank/DDBJ whole genome shotgun (WGS) entry which is preliminary data.</text>
</comment>
<proteinExistence type="predicted"/>
<keyword evidence="2" id="KW-1185">Reference proteome</keyword>
<organism evidence="1 2">
    <name type="scientific">Megasphaera massiliensis</name>
    <dbReference type="NCBI Taxonomy" id="1232428"/>
    <lineage>
        <taxon>Bacteria</taxon>
        <taxon>Bacillati</taxon>
        <taxon>Bacillota</taxon>
        <taxon>Negativicutes</taxon>
        <taxon>Veillonellales</taxon>
        <taxon>Veillonellaceae</taxon>
        <taxon>Megasphaera</taxon>
    </lineage>
</organism>
<sequence length="78" mass="8565">MPLKRGKDLLKSLTRRPCIACLDIATIKLSNRYRVAVMPGTTTLKDVVTALAALNISPDKRGLPAAVKTVLRPFMQVF</sequence>
<accession>A0ABT1SPJ3</accession>